<accession>A0A4V6A382</accession>
<keyword evidence="3" id="KW-1185">Reference proteome</keyword>
<dbReference type="GO" id="GO:0090374">
    <property type="term" value="P:oligopeptide export from mitochondrion"/>
    <property type="evidence" value="ECO:0007669"/>
    <property type="project" value="TreeGrafter"/>
</dbReference>
<dbReference type="InterPro" id="IPR003439">
    <property type="entry name" value="ABC_transporter-like_ATP-bd"/>
</dbReference>
<dbReference type="GO" id="GO:0005524">
    <property type="term" value="F:ATP binding"/>
    <property type="evidence" value="ECO:0007669"/>
    <property type="project" value="InterPro"/>
</dbReference>
<dbReference type="GO" id="GO:0016887">
    <property type="term" value="F:ATP hydrolysis activity"/>
    <property type="evidence" value="ECO:0007669"/>
    <property type="project" value="InterPro"/>
</dbReference>
<dbReference type="InterPro" id="IPR027417">
    <property type="entry name" value="P-loop_NTPase"/>
</dbReference>
<dbReference type="AlphaFoldDB" id="A0A4V6A382"/>
<protein>
    <recommendedName>
        <fullName evidence="1">ABC transporter domain-containing protein</fullName>
    </recommendedName>
</protein>
<dbReference type="GO" id="GO:0015421">
    <property type="term" value="F:ABC-type oligopeptide transporter activity"/>
    <property type="evidence" value="ECO:0007669"/>
    <property type="project" value="TreeGrafter"/>
</dbReference>
<dbReference type="PANTHER" id="PTHR43394">
    <property type="entry name" value="ATP-DEPENDENT PERMEASE MDL1, MITOCHONDRIAL"/>
    <property type="match status" value="1"/>
</dbReference>
<dbReference type="Gene3D" id="3.40.50.300">
    <property type="entry name" value="P-loop containing nucleotide triphosphate hydrolases"/>
    <property type="match status" value="1"/>
</dbReference>
<feature type="domain" description="ABC transporter" evidence="1">
    <location>
        <begin position="4"/>
        <end position="124"/>
    </location>
</feature>
<dbReference type="OrthoDB" id="6500128at2759"/>
<reference evidence="2 3" key="2">
    <citation type="journal article" date="2019" name="G3 (Bethesda)">
        <title>Hybrid Assembly of the Genome of the Entomopathogenic Nematode Steinernema carpocapsae Identifies the X-Chromosome.</title>
        <authorList>
            <person name="Serra L."/>
            <person name="Macchietto M."/>
            <person name="Macias-Munoz A."/>
            <person name="McGill C.J."/>
            <person name="Rodriguez I.M."/>
            <person name="Rodriguez B."/>
            <person name="Murad R."/>
            <person name="Mortazavi A."/>
        </authorList>
    </citation>
    <scope>NUCLEOTIDE SEQUENCE [LARGE SCALE GENOMIC DNA]</scope>
    <source>
        <strain evidence="2 3">ALL</strain>
    </source>
</reference>
<dbReference type="PROSITE" id="PS00211">
    <property type="entry name" value="ABC_TRANSPORTER_1"/>
    <property type="match status" value="1"/>
</dbReference>
<proteinExistence type="predicted"/>
<dbReference type="PANTHER" id="PTHR43394:SF1">
    <property type="entry name" value="ATP-BINDING CASSETTE SUB-FAMILY B MEMBER 10, MITOCHONDRIAL"/>
    <property type="match status" value="1"/>
</dbReference>
<evidence type="ECO:0000313" key="2">
    <source>
        <dbReference type="EMBL" id="TKR82045.1"/>
    </source>
</evidence>
<comment type="caution">
    <text evidence="2">The sequence shown here is derived from an EMBL/GenBank/DDBJ whole genome shotgun (WGS) entry which is preliminary data.</text>
</comment>
<reference evidence="2 3" key="1">
    <citation type="journal article" date="2015" name="Genome Biol.">
        <title>Comparative genomics of Steinernema reveals deeply conserved gene regulatory networks.</title>
        <authorList>
            <person name="Dillman A.R."/>
            <person name="Macchietto M."/>
            <person name="Porter C.F."/>
            <person name="Rogers A."/>
            <person name="Williams B."/>
            <person name="Antoshechkin I."/>
            <person name="Lee M.M."/>
            <person name="Goodwin Z."/>
            <person name="Lu X."/>
            <person name="Lewis E.E."/>
            <person name="Goodrich-Blair H."/>
            <person name="Stock S.P."/>
            <person name="Adams B.J."/>
            <person name="Sternberg P.W."/>
            <person name="Mortazavi A."/>
        </authorList>
    </citation>
    <scope>NUCLEOTIDE SEQUENCE [LARGE SCALE GENOMIC DNA]</scope>
    <source>
        <strain evidence="2 3">ALL</strain>
    </source>
</reference>
<dbReference type="GO" id="GO:0005743">
    <property type="term" value="C:mitochondrial inner membrane"/>
    <property type="evidence" value="ECO:0007669"/>
    <property type="project" value="TreeGrafter"/>
</dbReference>
<dbReference type="Pfam" id="PF00005">
    <property type="entry name" value="ABC_tran"/>
    <property type="match status" value="1"/>
</dbReference>
<dbReference type="SUPFAM" id="SSF52540">
    <property type="entry name" value="P-loop containing nucleoside triphosphate hydrolases"/>
    <property type="match status" value="1"/>
</dbReference>
<dbReference type="STRING" id="34508.A0A4V6A382"/>
<gene>
    <name evidence="2" type="ORF">L596_015822</name>
</gene>
<dbReference type="InterPro" id="IPR039421">
    <property type="entry name" value="Type_1_exporter"/>
</dbReference>
<sequence>MFCLLQRFYDPWRGSISIDDIDIKEFNVKSLRNLIGSCVSGTESRKHTIIVLFKMGNEDMTEVDMVEACKMANAHEFITDLPEGYKTVLGDRGVLLSGGQKQRIAIARALTRNPKVLLLDEATSALDVESEQLVQVALDKASKGRTTLVIGHRAPPVDGEERGHDCCDEQRRNCGNWKPQRVDDEGGRPAGGGTGL</sequence>
<organism evidence="2 3">
    <name type="scientific">Steinernema carpocapsae</name>
    <name type="common">Entomopathogenic nematode</name>
    <dbReference type="NCBI Taxonomy" id="34508"/>
    <lineage>
        <taxon>Eukaryota</taxon>
        <taxon>Metazoa</taxon>
        <taxon>Ecdysozoa</taxon>
        <taxon>Nematoda</taxon>
        <taxon>Chromadorea</taxon>
        <taxon>Rhabditida</taxon>
        <taxon>Tylenchina</taxon>
        <taxon>Panagrolaimomorpha</taxon>
        <taxon>Strongyloidoidea</taxon>
        <taxon>Steinernematidae</taxon>
        <taxon>Steinernema</taxon>
    </lineage>
</organism>
<evidence type="ECO:0000313" key="3">
    <source>
        <dbReference type="Proteomes" id="UP000298663"/>
    </source>
</evidence>
<evidence type="ECO:0000259" key="1">
    <source>
        <dbReference type="Pfam" id="PF00005"/>
    </source>
</evidence>
<dbReference type="Proteomes" id="UP000298663">
    <property type="component" value="Unassembled WGS sequence"/>
</dbReference>
<dbReference type="EMBL" id="AZBU02000004">
    <property type="protein sequence ID" value="TKR82045.1"/>
    <property type="molecule type" value="Genomic_DNA"/>
</dbReference>
<dbReference type="InterPro" id="IPR017871">
    <property type="entry name" value="ABC_transporter-like_CS"/>
</dbReference>
<name>A0A4V6A382_STECR</name>